<dbReference type="PANTHER" id="PTHR35789">
    <property type="entry name" value="SPORE GERMINATION PROTEIN B3"/>
    <property type="match status" value="1"/>
</dbReference>
<evidence type="ECO:0000259" key="9">
    <source>
        <dbReference type="Pfam" id="PF25198"/>
    </source>
</evidence>
<dbReference type="GO" id="GO:0016020">
    <property type="term" value="C:membrane"/>
    <property type="evidence" value="ECO:0007669"/>
    <property type="project" value="UniProtKB-SubCell"/>
</dbReference>
<keyword evidence="3" id="KW-0309">Germination</keyword>
<evidence type="ECO:0000256" key="2">
    <source>
        <dbReference type="ARBA" id="ARBA00007886"/>
    </source>
</evidence>
<proteinExistence type="inferred from homology"/>
<dbReference type="AlphaFoldDB" id="A0A7X2V4L6"/>
<feature type="domain" description="Spore germination GerAC-like C-terminal" evidence="8">
    <location>
        <begin position="198"/>
        <end position="353"/>
    </location>
</feature>
<evidence type="ECO:0000256" key="1">
    <source>
        <dbReference type="ARBA" id="ARBA00004635"/>
    </source>
</evidence>
<comment type="similarity">
    <text evidence="2">Belongs to the GerABKC lipoprotein family.</text>
</comment>
<dbReference type="EMBL" id="WMIB01000004">
    <property type="protein sequence ID" value="MTH53158.1"/>
    <property type="molecule type" value="Genomic_DNA"/>
</dbReference>
<dbReference type="OrthoDB" id="2592518at2"/>
<keyword evidence="5" id="KW-0472">Membrane</keyword>
<feature type="domain" description="Spore germination protein N-terminal" evidence="9">
    <location>
        <begin position="24"/>
        <end position="188"/>
    </location>
</feature>
<dbReference type="Proteomes" id="UP000434639">
    <property type="component" value="Unassembled WGS sequence"/>
</dbReference>
<evidence type="ECO:0000256" key="3">
    <source>
        <dbReference type="ARBA" id="ARBA00022544"/>
    </source>
</evidence>
<keyword evidence="11" id="KW-1185">Reference proteome</keyword>
<dbReference type="InterPro" id="IPR057336">
    <property type="entry name" value="GerAC_N"/>
</dbReference>
<keyword evidence="6" id="KW-0564">Palmitate</keyword>
<sequence>MKKRKLAVLFILLFLFPATGCIKKEIIDDVNIILASGYDKGEDGLIKGTVIIPVYQKQQPVQSEVLEETSTLTRDLLTDLQRKSSDPLVYGKLQVAIFGEELAKEGFEELLDSLQRDASVGSRVYLAVGRKSASEILMGQYGSRGTAVYLSNLIRHNMNSRDLSRQNLHLFLYELYDKGKDGYLPILSLSGKDELEISGVALFDKDRMVGELPNEKMIFFKLLTDEYMEGTYTFKLDDGDMISVKSITSDKNLVMKSEDRVVFKIKLEGHIREFTGKKITPEKIKEAEKTFAKTVEKECLDLLGQFQEMNIDPTGIGDEASHTFRSFDIKEWKKTYQDVKTEVEAEITINESGVIE</sequence>
<dbReference type="InterPro" id="IPR008844">
    <property type="entry name" value="Spore_GerAC-like"/>
</dbReference>
<evidence type="ECO:0000313" key="10">
    <source>
        <dbReference type="EMBL" id="MTH53158.1"/>
    </source>
</evidence>
<dbReference type="Pfam" id="PF05504">
    <property type="entry name" value="Spore_GerAC"/>
    <property type="match status" value="1"/>
</dbReference>
<organism evidence="10 11">
    <name type="scientific">Metabacillus mangrovi</name>
    <dbReference type="NCBI Taxonomy" id="1491830"/>
    <lineage>
        <taxon>Bacteria</taxon>
        <taxon>Bacillati</taxon>
        <taxon>Bacillota</taxon>
        <taxon>Bacilli</taxon>
        <taxon>Bacillales</taxon>
        <taxon>Bacillaceae</taxon>
        <taxon>Metabacillus</taxon>
    </lineage>
</organism>
<evidence type="ECO:0000256" key="5">
    <source>
        <dbReference type="ARBA" id="ARBA00023136"/>
    </source>
</evidence>
<keyword evidence="4" id="KW-0732">Signal</keyword>
<evidence type="ECO:0000259" key="8">
    <source>
        <dbReference type="Pfam" id="PF05504"/>
    </source>
</evidence>
<evidence type="ECO:0000256" key="7">
    <source>
        <dbReference type="ARBA" id="ARBA00023288"/>
    </source>
</evidence>
<keyword evidence="7" id="KW-0449">Lipoprotein</keyword>
<dbReference type="InterPro" id="IPR046953">
    <property type="entry name" value="Spore_GerAC-like_C"/>
</dbReference>
<evidence type="ECO:0000256" key="6">
    <source>
        <dbReference type="ARBA" id="ARBA00023139"/>
    </source>
</evidence>
<dbReference type="PANTHER" id="PTHR35789:SF1">
    <property type="entry name" value="SPORE GERMINATION PROTEIN B3"/>
    <property type="match status" value="1"/>
</dbReference>
<accession>A0A7X2V4L6</accession>
<evidence type="ECO:0000256" key="4">
    <source>
        <dbReference type="ARBA" id="ARBA00022729"/>
    </source>
</evidence>
<dbReference type="Gene3D" id="3.30.300.210">
    <property type="entry name" value="Nutrient germinant receptor protein C, domain 3"/>
    <property type="match status" value="1"/>
</dbReference>
<comment type="caution">
    <text evidence="10">The sequence shown here is derived from an EMBL/GenBank/DDBJ whole genome shotgun (WGS) entry which is preliminary data.</text>
</comment>
<dbReference type="RefSeq" id="WP_155111683.1">
    <property type="nucleotide sequence ID" value="NZ_WMIB01000004.1"/>
</dbReference>
<reference evidence="10 11" key="1">
    <citation type="journal article" date="2017" name="Int. J. Syst. Evol. Microbiol.">
        <title>Bacillus mangrovi sp. nov., isolated from a sediment sample from a mangrove forest.</title>
        <authorList>
            <person name="Gupta V."/>
            <person name="Singh P.K."/>
            <person name="Korpole S."/>
            <person name="Tanuku N.R.S."/>
            <person name="Pinnaka A.K."/>
        </authorList>
    </citation>
    <scope>NUCLEOTIDE SEQUENCE [LARGE SCALE GENOMIC DNA]</scope>
    <source>
        <strain evidence="10 11">KCTC 33872</strain>
    </source>
</reference>
<protein>
    <submittedName>
        <fullName evidence="10">Ger(X)C family spore germination protein</fullName>
    </submittedName>
</protein>
<dbReference type="InterPro" id="IPR038501">
    <property type="entry name" value="Spore_GerAC_C_sf"/>
</dbReference>
<comment type="subcellular location">
    <subcellularLocation>
        <location evidence="1">Membrane</location>
        <topology evidence="1">Lipid-anchor</topology>
    </subcellularLocation>
</comment>
<dbReference type="Pfam" id="PF25198">
    <property type="entry name" value="Spore_GerAC_N"/>
    <property type="match status" value="1"/>
</dbReference>
<dbReference type="GO" id="GO:0009847">
    <property type="term" value="P:spore germination"/>
    <property type="evidence" value="ECO:0007669"/>
    <property type="project" value="InterPro"/>
</dbReference>
<gene>
    <name evidence="10" type="ORF">GKZ89_07005</name>
</gene>
<evidence type="ECO:0000313" key="11">
    <source>
        <dbReference type="Proteomes" id="UP000434639"/>
    </source>
</evidence>
<name>A0A7X2V4L6_9BACI</name>
<dbReference type="NCBIfam" id="TIGR02887">
    <property type="entry name" value="spore_ger_x_C"/>
    <property type="match status" value="1"/>
</dbReference>